<proteinExistence type="inferred from homology"/>
<accession>A0A2H4X0V5</accession>
<dbReference type="GO" id="GO:0016020">
    <property type="term" value="C:membrane"/>
    <property type="evidence" value="ECO:0007669"/>
    <property type="project" value="InterPro"/>
</dbReference>
<dbReference type="Pfam" id="PF01578">
    <property type="entry name" value="Cytochrom_C_asm"/>
    <property type="match status" value="1"/>
</dbReference>
<dbReference type="GO" id="GO:0017004">
    <property type="term" value="P:cytochrome complex assembly"/>
    <property type="evidence" value="ECO:0007669"/>
    <property type="project" value="UniProtKB-KW"/>
</dbReference>
<keyword evidence="5" id="KW-0472">Membrane</keyword>
<evidence type="ECO:0000313" key="7">
    <source>
        <dbReference type="EMBL" id="AUD39206.1"/>
    </source>
</evidence>
<keyword evidence="4 7" id="KW-0496">Mitochondrion</keyword>
<dbReference type="PRINTS" id="PR01412">
    <property type="entry name" value="CCBSBIOGNSIS"/>
</dbReference>
<dbReference type="InterPro" id="IPR003567">
    <property type="entry name" value="Cyt_c_biogenesis"/>
</dbReference>
<evidence type="ECO:0000256" key="3">
    <source>
        <dbReference type="ARBA" id="ARBA00022748"/>
    </source>
</evidence>
<evidence type="ECO:0000256" key="4">
    <source>
        <dbReference type="ARBA" id="ARBA00023128"/>
    </source>
</evidence>
<dbReference type="PANTHER" id="PTHR43653">
    <property type="entry name" value="CYTOCHROME C ASSEMBLY PROTEIN-RELATED"/>
    <property type="match status" value="1"/>
</dbReference>
<dbReference type="InterPro" id="IPR002541">
    <property type="entry name" value="Cyt_c_assembly"/>
</dbReference>
<dbReference type="GO" id="GO:0015232">
    <property type="term" value="F:heme transmembrane transporter activity"/>
    <property type="evidence" value="ECO:0007669"/>
    <property type="project" value="InterPro"/>
</dbReference>
<feature type="transmembrane region" description="Helical" evidence="5">
    <location>
        <begin position="483"/>
        <end position="500"/>
    </location>
</feature>
<feature type="transmembrane region" description="Helical" evidence="5">
    <location>
        <begin position="28"/>
        <end position="47"/>
    </location>
</feature>
<dbReference type="EMBL" id="KY638908">
    <property type="protein sequence ID" value="AUD39206.1"/>
    <property type="molecule type" value="Genomic_DNA"/>
</dbReference>
<keyword evidence="3" id="KW-0201">Cytochrome c-type biogenesis</keyword>
<protein>
    <submittedName>
        <fullName evidence="7">Cytochrome c maturase subunit Fn</fullName>
    </submittedName>
</protein>
<evidence type="ECO:0000256" key="1">
    <source>
        <dbReference type="ARBA" id="ARBA00004173"/>
    </source>
</evidence>
<geneLocation type="mitochondrion" evidence="7"/>
<sequence>MSIYEFFHYSLFPGLFVAFTYNKKQRPVFGAAPAFWCILLSFLGLSFRHIPNNLSNYNVLIANAPFFYQISGTWSNHEGSILSWCRILSFYGFLLCYRGRPQSHNVSKRGGPRESIFYSFVSNFVKNSILSLPRYEQKSGATPQLYTPFVLRTLVDSELRSREVKRTHPLWHLARDDKERAPSIDEQRIDAALGIALFFSPFLSASSDPFVRNFFVRTEPLAESNPVPQDPISAIHPPCIYAGDVASAMGFGLCRSKMRNRIVALHSPPMRKDAAEKNGTLFRSVGCLGSRITSELFTLKFKHVGAKCYPALLLRSNRSLLMLLRRRFFAFSSLWTGALVDTGREQAKRVVRNGKKDTTTSPLCWTAGANTVVSDQDQEPILIWILTCRWFLTVGILPGSWWAYHELGWGGWWFRDPVENASFMPRVLATARIHSVILPLLHSWTSFLNIVTFPCCVSGTFSIRSGLLAPVHSFATDDTRGIFLWRFFLLMTGISMILFSQMKQQASVRRTYKKEMVVARSTLVHLRHSARAQARLVILWKN</sequence>
<evidence type="ECO:0000256" key="5">
    <source>
        <dbReference type="SAM" id="Phobius"/>
    </source>
</evidence>
<dbReference type="GO" id="GO:0005739">
    <property type="term" value="C:mitochondrion"/>
    <property type="evidence" value="ECO:0007669"/>
    <property type="project" value="UniProtKB-SubCell"/>
</dbReference>
<dbReference type="InterPro" id="IPR003569">
    <property type="entry name" value="Cyt_c_biogenesis_plant"/>
</dbReference>
<comment type="similarity">
    <text evidence="2">Belongs to the CcmF/CycK/Ccl1/NrfE/CcsA family.</text>
</comment>
<feature type="transmembrane region" description="Helical" evidence="5">
    <location>
        <begin position="381"/>
        <end position="403"/>
    </location>
</feature>
<evidence type="ECO:0000259" key="6">
    <source>
        <dbReference type="Pfam" id="PF01578"/>
    </source>
</evidence>
<dbReference type="PIRSF" id="PIRSF005240">
    <property type="entry name" value="Cytc_biog_CcbS"/>
    <property type="match status" value="1"/>
</dbReference>
<dbReference type="PANTHER" id="PTHR43653:SF1">
    <property type="entry name" value="CYTOCHROME C-TYPE BIOGENESIS PROTEIN CCMF"/>
    <property type="match status" value="1"/>
</dbReference>
<dbReference type="GO" id="GO:0020037">
    <property type="term" value="F:heme binding"/>
    <property type="evidence" value="ECO:0007669"/>
    <property type="project" value="InterPro"/>
</dbReference>
<comment type="subcellular location">
    <subcellularLocation>
        <location evidence="1">Mitochondrion</location>
    </subcellularLocation>
</comment>
<name>A0A2H4X0V5_9GENT</name>
<dbReference type="AlphaFoldDB" id="A0A2H4X0V5"/>
<reference evidence="7" key="1">
    <citation type="journal article" date="2017" name="Am. J. Bot.">
        <title>Conflicting results from mitochondrial genomic data challenge current views of Rubiaceae phylogeny.</title>
        <authorList>
            <person name="Rydin C."/>
            <person name="Wikstrom N."/>
            <person name="Bremer B."/>
        </authorList>
    </citation>
    <scope>NUCLEOTIDE SEQUENCE</scope>
</reference>
<organism evidence="7">
    <name type="scientific">Cinchona pubescens</name>
    <name type="common">red cinchona</name>
    <dbReference type="NCBI Taxonomy" id="50278"/>
    <lineage>
        <taxon>Eukaryota</taxon>
        <taxon>Viridiplantae</taxon>
        <taxon>Streptophyta</taxon>
        <taxon>Embryophyta</taxon>
        <taxon>Tracheophyta</taxon>
        <taxon>Spermatophyta</taxon>
        <taxon>Magnoliopsida</taxon>
        <taxon>eudicotyledons</taxon>
        <taxon>Gunneridae</taxon>
        <taxon>Pentapetalae</taxon>
        <taxon>asterids</taxon>
        <taxon>lamiids</taxon>
        <taxon>Gentianales</taxon>
        <taxon>Rubiaceae</taxon>
        <taxon>Cinchonoideae</taxon>
        <taxon>Cinchoneae</taxon>
        <taxon>Cinchona</taxon>
    </lineage>
</organism>
<keyword evidence="5" id="KW-0812">Transmembrane</keyword>
<gene>
    <name evidence="7" type="primary">ccmFn</name>
</gene>
<feature type="domain" description="Cytochrome c assembly protein" evidence="6">
    <location>
        <begin position="197"/>
        <end position="466"/>
    </location>
</feature>
<evidence type="ECO:0000256" key="2">
    <source>
        <dbReference type="ARBA" id="ARBA00009186"/>
    </source>
</evidence>
<keyword evidence="5" id="KW-1133">Transmembrane helix</keyword>
<dbReference type="PRINTS" id="PR01410">
    <property type="entry name" value="CCBIOGENESIS"/>
</dbReference>